<dbReference type="InterPro" id="IPR038765">
    <property type="entry name" value="Papain-like_cys_pep_sf"/>
</dbReference>
<comment type="caution">
    <text evidence="4">Lacks conserved residue(s) required for the propagation of feature annotation.</text>
</comment>
<dbReference type="EMBL" id="SNRW01012644">
    <property type="protein sequence ID" value="KAA6373558.1"/>
    <property type="molecule type" value="Genomic_DNA"/>
</dbReference>
<dbReference type="Pfam" id="PF00648">
    <property type="entry name" value="Peptidase_C2"/>
    <property type="match status" value="1"/>
</dbReference>
<dbReference type="PANTHER" id="PTHR46143:SF1">
    <property type="entry name" value="CALPAIN-7"/>
    <property type="match status" value="1"/>
</dbReference>
<keyword evidence="2" id="KW-0378">Hydrolase</keyword>
<feature type="domain" description="Calpain catalytic" evidence="5">
    <location>
        <begin position="20"/>
        <end position="143"/>
    </location>
</feature>
<dbReference type="Gene3D" id="3.90.70.10">
    <property type="entry name" value="Cysteine proteinases"/>
    <property type="match status" value="1"/>
</dbReference>
<dbReference type="GO" id="GO:0006508">
    <property type="term" value="P:proteolysis"/>
    <property type="evidence" value="ECO:0007669"/>
    <property type="project" value="UniProtKB-KW"/>
</dbReference>
<keyword evidence="3" id="KW-0788">Thiol protease</keyword>
<evidence type="ECO:0000256" key="2">
    <source>
        <dbReference type="ARBA" id="ARBA00022801"/>
    </source>
</evidence>
<name>A0A5J4UT12_9EUKA</name>
<dbReference type="PROSITE" id="PS50203">
    <property type="entry name" value="CALPAIN_CAT"/>
    <property type="match status" value="1"/>
</dbReference>
<protein>
    <recommendedName>
        <fullName evidence="5">Calpain catalytic domain-containing protein</fullName>
    </recommendedName>
</protein>
<evidence type="ECO:0000256" key="4">
    <source>
        <dbReference type="PROSITE-ProRule" id="PRU00239"/>
    </source>
</evidence>
<keyword evidence="1" id="KW-0645">Protease</keyword>
<accession>A0A5J4UT12</accession>
<sequence length="631" mass="74299">MWIPDSSWEIILIQRQYNEWKKLIRRMKEGKVIISIGTKAEKLGVEEEEQTGLDSFMDYALLNVFEFGKIKLLQIRNPHGTKVWRGNFCPWDKISWTDELQEQTGFTLVQSEEDYEEKKDGVFFMELGDFNKYFTRGCICWNPDLFPYKQEYHFSWDRVHYMHTIDEIGLFDEDIHVIDSNEVGITEQQKEIAIIQENTKDYVGWFTIRIGLHSTNLRMKDSMRFSLFAYSDQQIEKPIRVDIYHKDENELDAYWTQLPMMEFNSNLTKFDINIIYEGKKLTKKLQICNSVKITQDKQRLLDGEVWREHFGGDKEANAFFCVARLILGTRFDLILIPRDGVNYGEKLEINVLWEKGFRGGIHFEEIDSTLNQQGSNSKNKSPFVMYDDKWLTEGIAWNQHILNKEKVGLQEKAVIKKRFIRLVPFTSLRYYNQIKENKFKFQQIGPEGYDVSFQQVICSQQIMSHELAWTDSISSSGDLMQNESNSKHYYILKPNNITDLHLQFIALQFTKKKQCPQFQFQLVKLGGLQFASKDSIALRIHQITINECWGNEDKELIPEINNNFKEQSYSKRLVDNNGTVGWVLSPARCFRLDEADTFYSLCITTRRFVSEKLTIAAFAWSNSFLQLFRID</sequence>
<proteinExistence type="predicted"/>
<evidence type="ECO:0000313" key="7">
    <source>
        <dbReference type="Proteomes" id="UP000324800"/>
    </source>
</evidence>
<dbReference type="OrthoDB" id="167576at2759"/>
<dbReference type="AlphaFoldDB" id="A0A5J4UT12"/>
<comment type="caution">
    <text evidence="6">The sequence shown here is derived from an EMBL/GenBank/DDBJ whole genome shotgun (WGS) entry which is preliminary data.</text>
</comment>
<dbReference type="GO" id="GO:0004198">
    <property type="term" value="F:calcium-dependent cysteine-type endopeptidase activity"/>
    <property type="evidence" value="ECO:0007669"/>
    <property type="project" value="InterPro"/>
</dbReference>
<evidence type="ECO:0000313" key="6">
    <source>
        <dbReference type="EMBL" id="KAA6373558.1"/>
    </source>
</evidence>
<dbReference type="PANTHER" id="PTHR46143">
    <property type="entry name" value="CALPAIN-7"/>
    <property type="match status" value="1"/>
</dbReference>
<dbReference type="Proteomes" id="UP000324800">
    <property type="component" value="Unassembled WGS sequence"/>
</dbReference>
<reference evidence="6 7" key="1">
    <citation type="submission" date="2019-03" db="EMBL/GenBank/DDBJ databases">
        <title>Single cell metagenomics reveals metabolic interactions within the superorganism composed of flagellate Streblomastix strix and complex community of Bacteroidetes bacteria on its surface.</title>
        <authorList>
            <person name="Treitli S.C."/>
            <person name="Kolisko M."/>
            <person name="Husnik F."/>
            <person name="Keeling P."/>
            <person name="Hampl V."/>
        </authorList>
    </citation>
    <scope>NUCLEOTIDE SEQUENCE [LARGE SCALE GENOMIC DNA]</scope>
    <source>
        <strain evidence="6">ST1C</strain>
    </source>
</reference>
<evidence type="ECO:0000256" key="1">
    <source>
        <dbReference type="ARBA" id="ARBA00022670"/>
    </source>
</evidence>
<evidence type="ECO:0000256" key="3">
    <source>
        <dbReference type="ARBA" id="ARBA00022807"/>
    </source>
</evidence>
<gene>
    <name evidence="6" type="ORF">EZS28_030916</name>
</gene>
<dbReference type="SUPFAM" id="SSF54001">
    <property type="entry name" value="Cysteine proteinases"/>
    <property type="match status" value="1"/>
</dbReference>
<dbReference type="InterPro" id="IPR001300">
    <property type="entry name" value="Peptidase_C2_calpain_cat"/>
</dbReference>
<dbReference type="InterPro" id="IPR051297">
    <property type="entry name" value="PalB/RIM13"/>
</dbReference>
<organism evidence="6 7">
    <name type="scientific">Streblomastix strix</name>
    <dbReference type="NCBI Taxonomy" id="222440"/>
    <lineage>
        <taxon>Eukaryota</taxon>
        <taxon>Metamonada</taxon>
        <taxon>Preaxostyla</taxon>
        <taxon>Oxymonadida</taxon>
        <taxon>Streblomastigidae</taxon>
        <taxon>Streblomastix</taxon>
    </lineage>
</organism>
<evidence type="ECO:0000259" key="5">
    <source>
        <dbReference type="PROSITE" id="PS50203"/>
    </source>
</evidence>